<dbReference type="EC" id="2.4.1.-" evidence="4"/>
<dbReference type="SUPFAM" id="SSF53756">
    <property type="entry name" value="UDP-Glycosyltransferase/glycogen phosphorylase"/>
    <property type="match status" value="1"/>
</dbReference>
<dbReference type="Gene3D" id="3.40.50.2000">
    <property type="entry name" value="Glycogen Phosphorylase B"/>
    <property type="match status" value="2"/>
</dbReference>
<comment type="similarity">
    <text evidence="1 3">Belongs to the UDP-glycosyltransferase family.</text>
</comment>
<comment type="caution">
    <text evidence="5">The sequence shown here is derived from an EMBL/GenBank/DDBJ whole genome shotgun (WGS) entry which is preliminary data.</text>
</comment>
<gene>
    <name evidence="5" type="ORF">HRI_003520800</name>
</gene>
<dbReference type="GO" id="GO:0035251">
    <property type="term" value="F:UDP-glucosyltransferase activity"/>
    <property type="evidence" value="ECO:0007669"/>
    <property type="project" value="InterPro"/>
</dbReference>
<dbReference type="AlphaFoldDB" id="A0A9W7INR4"/>
<dbReference type="PANTHER" id="PTHR48048">
    <property type="entry name" value="GLYCOSYLTRANSFERASE"/>
    <property type="match status" value="1"/>
</dbReference>
<dbReference type="FunFam" id="3.40.50.2000:FF:000056">
    <property type="entry name" value="Glycosyltransferase"/>
    <property type="match status" value="1"/>
</dbReference>
<evidence type="ECO:0000313" key="6">
    <source>
        <dbReference type="Proteomes" id="UP001165190"/>
    </source>
</evidence>
<dbReference type="OrthoDB" id="5835829at2759"/>
<sequence length="482" mass="54127">MMKKAELVFIPVPLMGHLVPAVQVAKLLADLNSNLSITVLTVKPPHDAKVSAYVDSLTATTTTSSRIKFINVSQSELDVDVLKSFSNLVQTLGPLVKEVSSNIVERSNSVPGSPRLAGFVLDTFLTSFVNLANEFGVPSYAFYTSGAGSLGFHLYTQALHDEQKIEFGELKDSDTEFTIPSYVNPVSIKLFPTDLLQPERFTLFRNLTKWIRQVKGIMVNTFSELESHALDSLSKSKLQIPPVYPVGPILNLKGSNKIHQNYDTIMQWLDQQPRSSVVFLCFGSMGRFGVDQVKEIAYALEQSGHRFLWSLQRPAEQVNDMKRSVNDYKNVAEVLPEGFLDRTAEIGKVIDWAPQVDILGHPATGGFMSHCGWNSTLESIWFGVPMAAWPLFAEQQLNAFTLVEELGLAVEIKMDYKNDNGEVEIVKSEKIEREIKWLMGNDGDVRRKMKKMSDESRKVLIDDRSSHTMLRRFIDDVMNDMP</sequence>
<dbReference type="InterPro" id="IPR035595">
    <property type="entry name" value="UDP_glycos_trans_CS"/>
</dbReference>
<keyword evidence="6" id="KW-1185">Reference proteome</keyword>
<evidence type="ECO:0000256" key="4">
    <source>
        <dbReference type="RuleBase" id="RU362057"/>
    </source>
</evidence>
<dbReference type="CDD" id="cd03784">
    <property type="entry name" value="GT1_Gtf-like"/>
    <property type="match status" value="1"/>
</dbReference>
<dbReference type="Proteomes" id="UP001165190">
    <property type="component" value="Unassembled WGS sequence"/>
</dbReference>
<evidence type="ECO:0000313" key="5">
    <source>
        <dbReference type="EMBL" id="GMI98515.1"/>
    </source>
</evidence>
<dbReference type="EMBL" id="BSYR01000033">
    <property type="protein sequence ID" value="GMI98515.1"/>
    <property type="molecule type" value="Genomic_DNA"/>
</dbReference>
<evidence type="ECO:0000256" key="2">
    <source>
        <dbReference type="ARBA" id="ARBA00022679"/>
    </source>
</evidence>
<dbReference type="Pfam" id="PF00201">
    <property type="entry name" value="UDPGT"/>
    <property type="match status" value="1"/>
</dbReference>
<accession>A0A9W7INR4</accession>
<organism evidence="5 6">
    <name type="scientific">Hibiscus trionum</name>
    <name type="common">Flower of an hour</name>
    <dbReference type="NCBI Taxonomy" id="183268"/>
    <lineage>
        <taxon>Eukaryota</taxon>
        <taxon>Viridiplantae</taxon>
        <taxon>Streptophyta</taxon>
        <taxon>Embryophyta</taxon>
        <taxon>Tracheophyta</taxon>
        <taxon>Spermatophyta</taxon>
        <taxon>Magnoliopsida</taxon>
        <taxon>eudicotyledons</taxon>
        <taxon>Gunneridae</taxon>
        <taxon>Pentapetalae</taxon>
        <taxon>rosids</taxon>
        <taxon>malvids</taxon>
        <taxon>Malvales</taxon>
        <taxon>Malvaceae</taxon>
        <taxon>Malvoideae</taxon>
        <taxon>Hibiscus</taxon>
    </lineage>
</organism>
<keyword evidence="2 3" id="KW-0808">Transferase</keyword>
<protein>
    <recommendedName>
        <fullName evidence="4">Glycosyltransferase</fullName>
        <ecNumber evidence="4">2.4.1.-</ecNumber>
    </recommendedName>
</protein>
<dbReference type="PANTHER" id="PTHR48048:SF45">
    <property type="entry name" value="GLYCOSYLTRANSFERASE"/>
    <property type="match status" value="1"/>
</dbReference>
<dbReference type="InterPro" id="IPR002213">
    <property type="entry name" value="UDP_glucos_trans"/>
</dbReference>
<dbReference type="PROSITE" id="PS00375">
    <property type="entry name" value="UDPGT"/>
    <property type="match status" value="1"/>
</dbReference>
<dbReference type="InterPro" id="IPR050481">
    <property type="entry name" value="UDP-glycosyltransf_plant"/>
</dbReference>
<name>A0A9W7INR4_HIBTR</name>
<keyword evidence="3" id="KW-0328">Glycosyltransferase</keyword>
<reference evidence="5" key="1">
    <citation type="submission" date="2023-05" db="EMBL/GenBank/DDBJ databases">
        <title>Genome and transcriptome analyses reveal genes involved in the formation of fine ridges on petal epidermal cells in Hibiscus trionum.</title>
        <authorList>
            <person name="Koshimizu S."/>
            <person name="Masuda S."/>
            <person name="Ishii T."/>
            <person name="Shirasu K."/>
            <person name="Hoshino A."/>
            <person name="Arita M."/>
        </authorList>
    </citation>
    <scope>NUCLEOTIDE SEQUENCE</scope>
    <source>
        <strain evidence="5">Hamamatsu line</strain>
    </source>
</reference>
<evidence type="ECO:0000256" key="1">
    <source>
        <dbReference type="ARBA" id="ARBA00009995"/>
    </source>
</evidence>
<proteinExistence type="inferred from homology"/>
<evidence type="ECO:0000256" key="3">
    <source>
        <dbReference type="RuleBase" id="RU003718"/>
    </source>
</evidence>